<evidence type="ECO:0000259" key="10">
    <source>
        <dbReference type="Pfam" id="PF13231"/>
    </source>
</evidence>
<dbReference type="PANTHER" id="PTHR33908">
    <property type="entry name" value="MANNOSYLTRANSFERASE YKCB-RELATED"/>
    <property type="match status" value="1"/>
</dbReference>
<dbReference type="Proteomes" id="UP001500831">
    <property type="component" value="Unassembled WGS sequence"/>
</dbReference>
<feature type="compositionally biased region" description="Gly residues" evidence="8">
    <location>
        <begin position="589"/>
        <end position="616"/>
    </location>
</feature>
<keyword evidence="2" id="KW-1003">Cell membrane</keyword>
<organism evidence="12 13">
    <name type="scientific">Streptosporangium fragile</name>
    <dbReference type="NCBI Taxonomy" id="46186"/>
    <lineage>
        <taxon>Bacteria</taxon>
        <taxon>Bacillati</taxon>
        <taxon>Actinomycetota</taxon>
        <taxon>Actinomycetes</taxon>
        <taxon>Streptosporangiales</taxon>
        <taxon>Streptosporangiaceae</taxon>
        <taxon>Streptosporangium</taxon>
    </lineage>
</organism>
<feature type="domain" description="Glycosyltransferase RgtA/B/C/D-like" evidence="10">
    <location>
        <begin position="53"/>
        <end position="163"/>
    </location>
</feature>
<comment type="subcellular location">
    <subcellularLocation>
        <location evidence="1">Cell membrane</location>
        <topology evidence="1">Multi-pass membrane protein</topology>
    </subcellularLocation>
</comment>
<feature type="transmembrane region" description="Helical" evidence="9">
    <location>
        <begin position="348"/>
        <end position="370"/>
    </location>
</feature>
<gene>
    <name evidence="12" type="ORF">GCM10010517_04260</name>
</gene>
<feature type="transmembrane region" description="Helical" evidence="9">
    <location>
        <begin position="74"/>
        <end position="92"/>
    </location>
</feature>
<proteinExistence type="predicted"/>
<dbReference type="InterPro" id="IPR050297">
    <property type="entry name" value="LipidA_mod_glycosyltrf_83"/>
</dbReference>
<name>A0ABN3VPK8_9ACTN</name>
<dbReference type="EMBL" id="BAAAVI010000002">
    <property type="protein sequence ID" value="GAA2847246.1"/>
    <property type="molecule type" value="Genomic_DNA"/>
</dbReference>
<feature type="transmembrane region" description="Helical" evidence="9">
    <location>
        <begin position="433"/>
        <end position="454"/>
    </location>
</feature>
<feature type="transmembrane region" description="Helical" evidence="9">
    <location>
        <begin position="382"/>
        <end position="401"/>
    </location>
</feature>
<evidence type="ECO:0000256" key="9">
    <source>
        <dbReference type="SAM" id="Phobius"/>
    </source>
</evidence>
<evidence type="ECO:0000256" key="4">
    <source>
        <dbReference type="ARBA" id="ARBA00022679"/>
    </source>
</evidence>
<dbReference type="Pfam" id="PF24878">
    <property type="entry name" value="YkcB_C"/>
    <property type="match status" value="1"/>
</dbReference>
<evidence type="ECO:0000313" key="12">
    <source>
        <dbReference type="EMBL" id="GAA2847246.1"/>
    </source>
</evidence>
<dbReference type="InterPro" id="IPR056785">
    <property type="entry name" value="YkcA/B-like_C"/>
</dbReference>
<feature type="compositionally biased region" description="Gly residues" evidence="8">
    <location>
        <begin position="559"/>
        <end position="570"/>
    </location>
</feature>
<accession>A0ABN3VPK8</accession>
<sequence length="738" mass="74134">MAACVLGGVLYGWALDSVGYGNSYYAAAARSMSRSWSNFFFGAFDPLGVSTVDKPPGALWVQALSVRLFGYHGWALILPQAVEGVLAIAVLHRAVLRWAGPAAASIAALVLALTPITVAVNRNDNPDTLLVLLLVCAAYAVTRAAVGDAWADPVPGGHAAGAGTSSGPVPGGRDRSRGWLVAAGALVGAAFTTKMLQAWVVAPALFGACLAAGPSLRRLGHAVAAGAATLVTSSAWVLAVDLWPGDKPYIGGSRDGSAWDLLIGYNGLGRVLGTRDGAGTGLGNAGPSMGGDPGWDRLFNDQVAGQISWLLPFCAVALVAAAVMTATRGRLTGPGEEGRRYGAAAAGAARSGWVLWGGWLVLCWAVFSFAEGIFHPYYTTQLGPAVAALSGAGAVTMWRLYLRPLGTAWALLPAAVGVTALWAFVLVRRTPDWAAWPAPAVGVTGALGVAGLLAGRFLLRASRRGALRVSTVAAVLAAVSVLTAPAAWSAAEPLDGPGSTGGVNPTAGPETGFGGGAGPGRGGGLPGRDRDGAGWAGRDPGAAGQNGTGTDGARSGTTGPRGTGQNGTGSSGSVQNRTDSSGTGQDGADAGGTGRAGPRDGGGAFPPPGRRGGAGDGLSTWGVATGTLTGAQRSVLEYATAHREDARILLATLSATGAAPYIVATGEDVIAMGGYNATDQAVDLPELRRLVAAGELRFVQLSGFTGQGADADPRLAWIGENCAAVELDGVSDLYRCGG</sequence>
<evidence type="ECO:0000259" key="11">
    <source>
        <dbReference type="Pfam" id="PF24878"/>
    </source>
</evidence>
<dbReference type="InterPro" id="IPR038731">
    <property type="entry name" value="RgtA/B/C-like"/>
</dbReference>
<feature type="transmembrane region" description="Helical" evidence="9">
    <location>
        <begin position="219"/>
        <end position="239"/>
    </location>
</feature>
<evidence type="ECO:0000256" key="5">
    <source>
        <dbReference type="ARBA" id="ARBA00022692"/>
    </source>
</evidence>
<feature type="transmembrane region" description="Helical" evidence="9">
    <location>
        <begin position="179"/>
        <end position="212"/>
    </location>
</feature>
<evidence type="ECO:0000256" key="3">
    <source>
        <dbReference type="ARBA" id="ARBA00022676"/>
    </source>
</evidence>
<keyword evidence="5 9" id="KW-0812">Transmembrane</keyword>
<keyword evidence="7 9" id="KW-0472">Membrane</keyword>
<feature type="transmembrane region" description="Helical" evidence="9">
    <location>
        <begin position="307"/>
        <end position="327"/>
    </location>
</feature>
<dbReference type="PANTHER" id="PTHR33908:SF3">
    <property type="entry name" value="UNDECAPRENYL PHOSPHATE-ALPHA-4-AMINO-4-DEOXY-L-ARABINOSE ARABINOSYL TRANSFERASE"/>
    <property type="match status" value="1"/>
</dbReference>
<keyword evidence="3" id="KW-0328">Glycosyltransferase</keyword>
<feature type="transmembrane region" description="Helical" evidence="9">
    <location>
        <begin position="98"/>
        <end position="121"/>
    </location>
</feature>
<evidence type="ECO:0000313" key="13">
    <source>
        <dbReference type="Proteomes" id="UP001500831"/>
    </source>
</evidence>
<keyword evidence="4" id="KW-0808">Transferase</keyword>
<evidence type="ECO:0000256" key="1">
    <source>
        <dbReference type="ARBA" id="ARBA00004651"/>
    </source>
</evidence>
<feature type="region of interest" description="Disordered" evidence="8">
    <location>
        <begin position="493"/>
        <end position="618"/>
    </location>
</feature>
<feature type="transmembrane region" description="Helical" evidence="9">
    <location>
        <begin position="408"/>
        <end position="427"/>
    </location>
</feature>
<comment type="caution">
    <text evidence="12">The sequence shown here is derived from an EMBL/GenBank/DDBJ whole genome shotgun (WGS) entry which is preliminary data.</text>
</comment>
<feature type="compositionally biased region" description="Low complexity" evidence="8">
    <location>
        <begin position="571"/>
        <end position="588"/>
    </location>
</feature>
<feature type="transmembrane region" description="Helical" evidence="9">
    <location>
        <begin position="466"/>
        <end position="488"/>
    </location>
</feature>
<feature type="compositionally biased region" description="Gly residues" evidence="8">
    <location>
        <begin position="511"/>
        <end position="526"/>
    </location>
</feature>
<reference evidence="12 13" key="1">
    <citation type="journal article" date="2019" name="Int. J. Syst. Evol. Microbiol.">
        <title>The Global Catalogue of Microorganisms (GCM) 10K type strain sequencing project: providing services to taxonomists for standard genome sequencing and annotation.</title>
        <authorList>
            <consortium name="The Broad Institute Genomics Platform"/>
            <consortium name="The Broad Institute Genome Sequencing Center for Infectious Disease"/>
            <person name="Wu L."/>
            <person name="Ma J."/>
        </authorList>
    </citation>
    <scope>NUCLEOTIDE SEQUENCE [LARGE SCALE GENOMIC DNA]</scope>
    <source>
        <strain evidence="12 13">JCM 6242</strain>
    </source>
</reference>
<dbReference type="Pfam" id="PF13231">
    <property type="entry name" value="PMT_2"/>
    <property type="match status" value="1"/>
</dbReference>
<evidence type="ECO:0000256" key="7">
    <source>
        <dbReference type="ARBA" id="ARBA00023136"/>
    </source>
</evidence>
<feature type="domain" description="Putative mannosyltransferase YkcA/B-like C-terminal" evidence="11">
    <location>
        <begin position="636"/>
        <end position="721"/>
    </location>
</feature>
<evidence type="ECO:0000256" key="2">
    <source>
        <dbReference type="ARBA" id="ARBA00022475"/>
    </source>
</evidence>
<evidence type="ECO:0000256" key="8">
    <source>
        <dbReference type="SAM" id="MobiDB-lite"/>
    </source>
</evidence>
<protein>
    <submittedName>
        <fullName evidence="12">Glycosyltransferase family 39 protein</fullName>
    </submittedName>
</protein>
<evidence type="ECO:0000256" key="6">
    <source>
        <dbReference type="ARBA" id="ARBA00022989"/>
    </source>
</evidence>
<keyword evidence="6 9" id="KW-1133">Transmembrane helix</keyword>
<keyword evidence="13" id="KW-1185">Reference proteome</keyword>